<dbReference type="EMBL" id="CM034398">
    <property type="protein sequence ID" value="KAJ0176964.1"/>
    <property type="molecule type" value="Genomic_DNA"/>
</dbReference>
<keyword evidence="2" id="KW-1185">Reference proteome</keyword>
<protein>
    <submittedName>
        <fullName evidence="1">Uncharacterized protein</fullName>
    </submittedName>
</protein>
<organism evidence="1 2">
    <name type="scientific">Dendrolimus kikuchii</name>
    <dbReference type="NCBI Taxonomy" id="765133"/>
    <lineage>
        <taxon>Eukaryota</taxon>
        <taxon>Metazoa</taxon>
        <taxon>Ecdysozoa</taxon>
        <taxon>Arthropoda</taxon>
        <taxon>Hexapoda</taxon>
        <taxon>Insecta</taxon>
        <taxon>Pterygota</taxon>
        <taxon>Neoptera</taxon>
        <taxon>Endopterygota</taxon>
        <taxon>Lepidoptera</taxon>
        <taxon>Glossata</taxon>
        <taxon>Ditrysia</taxon>
        <taxon>Bombycoidea</taxon>
        <taxon>Lasiocampidae</taxon>
        <taxon>Dendrolimus</taxon>
    </lineage>
</organism>
<comment type="caution">
    <text evidence="1">The sequence shown here is derived from an EMBL/GenBank/DDBJ whole genome shotgun (WGS) entry which is preliminary data.</text>
</comment>
<proteinExistence type="predicted"/>
<gene>
    <name evidence="1" type="ORF">K1T71_006973</name>
</gene>
<evidence type="ECO:0000313" key="1">
    <source>
        <dbReference type="EMBL" id="KAJ0176964.1"/>
    </source>
</evidence>
<accession>A0ACC1CZR5</accession>
<reference evidence="1 2" key="1">
    <citation type="journal article" date="2021" name="Front. Genet.">
        <title>Chromosome-Level Genome Assembly Reveals Significant Gene Expansion in the Toll and IMD Signaling Pathways of Dendrolimus kikuchii.</title>
        <authorList>
            <person name="Zhou J."/>
            <person name="Wu P."/>
            <person name="Xiong Z."/>
            <person name="Liu N."/>
            <person name="Zhao N."/>
            <person name="Ji M."/>
            <person name="Qiu Y."/>
            <person name="Yang B."/>
        </authorList>
    </citation>
    <scope>NUCLEOTIDE SEQUENCE [LARGE SCALE GENOMIC DNA]</scope>
    <source>
        <strain evidence="1">Ann1</strain>
    </source>
</reference>
<name>A0ACC1CZR5_9NEOP</name>
<sequence>MLSEVLLLFCFPPLMFGLQLSGINLSIEYFRYRDLNYICYLSCGNSVAWELAKTASEQLIAISVTSPDANDYGGVKRCLKQTLPTGVLLDTNCLDSQDILFYASENMLFDDTHKWLLINNGNDSIEETNNTKVIINDHYVETLKNLNLSVNADIILAKRIDSFKYVLYDVYNFGKIQSSELIIEKIGSWTEKTGMKQFDLFIRTYMLIDRRPMPGIAFITKSALMSLRVIAEIHNIQFVYTITDRWIGTFERNSTRVVANSLYHKEQDMTPVLRQLKILDNKIDFLHTSMTSIETRYYYRIPTYGVGKFENQFLRPLTFGAWVCVIAVITLCSLVLLLSAILEQRSASVQYAIFSVIASFCQQFFEDFDDNQSTRFRTARKLTILVTGLSCVLIYNYYTSSVVSWLLSGPPPSINSLRELIDSPLELIYEDIGYTRSWMQVPMYYYNKRNAILENELREKKVFKRTEAQVFRSLEEGIAMVKLGGFAYHTEVNSANNLISRTFTQRELCELGSLHSMEKTLLFPCVQKNSPYKEFFSWSLLHLAERGIISCVQRRTRHQELTCEGSSPRAMDLGGSAPAFILLFGGYVLGVIIMVIERGYITKLTINFKRKHDKDNYATK</sequence>
<dbReference type="Proteomes" id="UP000824533">
    <property type="component" value="Linkage Group LG12"/>
</dbReference>
<evidence type="ECO:0000313" key="2">
    <source>
        <dbReference type="Proteomes" id="UP000824533"/>
    </source>
</evidence>